<dbReference type="GO" id="GO:0003676">
    <property type="term" value="F:nucleic acid binding"/>
    <property type="evidence" value="ECO:0007669"/>
    <property type="project" value="InterPro"/>
</dbReference>
<dbReference type="AlphaFoldDB" id="A0A9J6FHD3"/>
<proteinExistence type="predicted"/>
<keyword evidence="2" id="KW-0472">Membrane</keyword>
<evidence type="ECO:0000256" key="2">
    <source>
        <dbReference type="SAM" id="Phobius"/>
    </source>
</evidence>
<protein>
    <submittedName>
        <fullName evidence="3">Uncharacterized protein</fullName>
    </submittedName>
</protein>
<reference evidence="3 4" key="1">
    <citation type="journal article" date="2020" name="Cell">
        <title>Large-Scale Comparative Analyses of Tick Genomes Elucidate Their Genetic Diversity and Vector Capacities.</title>
        <authorList>
            <consortium name="Tick Genome and Microbiome Consortium (TIGMIC)"/>
            <person name="Jia N."/>
            <person name="Wang J."/>
            <person name="Shi W."/>
            <person name="Du L."/>
            <person name="Sun Y."/>
            <person name="Zhan W."/>
            <person name="Jiang J.F."/>
            <person name="Wang Q."/>
            <person name="Zhang B."/>
            <person name="Ji P."/>
            <person name="Bell-Sakyi L."/>
            <person name="Cui X.M."/>
            <person name="Yuan T.T."/>
            <person name="Jiang B.G."/>
            <person name="Yang W.F."/>
            <person name="Lam T.T."/>
            <person name="Chang Q.C."/>
            <person name="Ding S.J."/>
            <person name="Wang X.J."/>
            <person name="Zhu J.G."/>
            <person name="Ruan X.D."/>
            <person name="Zhao L."/>
            <person name="Wei J.T."/>
            <person name="Ye R.Z."/>
            <person name="Que T.C."/>
            <person name="Du C.H."/>
            <person name="Zhou Y.H."/>
            <person name="Cheng J.X."/>
            <person name="Dai P.F."/>
            <person name="Guo W.B."/>
            <person name="Han X.H."/>
            <person name="Huang E.J."/>
            <person name="Li L.F."/>
            <person name="Wei W."/>
            <person name="Gao Y.C."/>
            <person name="Liu J.Z."/>
            <person name="Shao H.Z."/>
            <person name="Wang X."/>
            <person name="Wang C.C."/>
            <person name="Yang T.C."/>
            <person name="Huo Q.B."/>
            <person name="Li W."/>
            <person name="Chen H.Y."/>
            <person name="Chen S.E."/>
            <person name="Zhou L.G."/>
            <person name="Ni X.B."/>
            <person name="Tian J.H."/>
            <person name="Sheng Y."/>
            <person name="Liu T."/>
            <person name="Pan Y.S."/>
            <person name="Xia L.Y."/>
            <person name="Li J."/>
            <person name="Zhao F."/>
            <person name="Cao W.C."/>
        </authorList>
    </citation>
    <scope>NUCLEOTIDE SEQUENCE [LARGE SCALE GENOMIC DNA]</scope>
    <source>
        <strain evidence="3">HaeL-2018</strain>
    </source>
</reference>
<keyword evidence="4" id="KW-1185">Reference proteome</keyword>
<name>A0A9J6FHD3_HAELO</name>
<evidence type="ECO:0000313" key="3">
    <source>
        <dbReference type="EMBL" id="KAH9362421.1"/>
    </source>
</evidence>
<dbReference type="Gene3D" id="3.30.420.10">
    <property type="entry name" value="Ribonuclease H-like superfamily/Ribonuclease H"/>
    <property type="match status" value="1"/>
</dbReference>
<feature type="compositionally biased region" description="Basic and acidic residues" evidence="1">
    <location>
        <begin position="457"/>
        <end position="476"/>
    </location>
</feature>
<accession>A0A9J6FHD3</accession>
<feature type="region of interest" description="Disordered" evidence="1">
    <location>
        <begin position="456"/>
        <end position="476"/>
    </location>
</feature>
<dbReference type="PANTHER" id="PTHR23044">
    <property type="entry name" value="3'-5' EXONUCLEASE ERI1-RELATED"/>
    <property type="match status" value="1"/>
</dbReference>
<dbReference type="PANTHER" id="PTHR23044:SF61">
    <property type="entry name" value="3'-5' EXORIBONUCLEASE 1-RELATED"/>
    <property type="match status" value="1"/>
</dbReference>
<sequence>MTFRWVVAVQQNLVKPRSCDVNENVISESCRTEYGISEEQLKNAVPLEQVIDQFSQWARARLEAEAGGQFYFVTDGQLPLRQALHPEAVRHGVMLPDAFYHFFDLRKEFQAFYGKAVDSVQDMLTCILACSGPASRGADRPISVLLATAAYACAAAVAHLWNKVGSAAQKARGASSGVFLRVVFPVRPWGRLSDVAEARLSRHGLLPLNLAALAQPLAVAGNGPAAKRRPEYGTNSCSPVLRRFRLTGPRVCTPGDFFRRGATHPRRPPSATPRARSPPRAFLRRASTLPPLSLRTVAVPALWSVALLVITAASLLFFALLGLFACLATLFAFVRPASLGAHSRCVAVTQEVPELFARLLFPFFELARSSCAGPPFLPSRPFAFRQSSRALSHWSTCPWRSASLPLLVALDPQQPSRARSSVFLLVRGCSISGSAVRRGEKVPRRLTRADCPLGGGERGRCALDTDPESRSQNKRR</sequence>
<evidence type="ECO:0000256" key="1">
    <source>
        <dbReference type="SAM" id="MobiDB-lite"/>
    </source>
</evidence>
<keyword evidence="2" id="KW-0812">Transmembrane</keyword>
<dbReference type="EMBL" id="JABSTR010000001">
    <property type="protein sequence ID" value="KAH9362421.1"/>
    <property type="molecule type" value="Genomic_DNA"/>
</dbReference>
<gene>
    <name evidence="3" type="ORF">HPB48_020169</name>
</gene>
<dbReference type="InterPro" id="IPR051274">
    <property type="entry name" value="3-5_Exoribonuclease"/>
</dbReference>
<dbReference type="SUPFAM" id="SSF53098">
    <property type="entry name" value="Ribonuclease H-like"/>
    <property type="match status" value="1"/>
</dbReference>
<dbReference type="OrthoDB" id="431068at2759"/>
<dbReference type="VEuPathDB" id="VectorBase:HLOH_061519"/>
<dbReference type="InterPro" id="IPR012337">
    <property type="entry name" value="RNaseH-like_sf"/>
</dbReference>
<organism evidence="3 4">
    <name type="scientific">Haemaphysalis longicornis</name>
    <name type="common">Bush tick</name>
    <dbReference type="NCBI Taxonomy" id="44386"/>
    <lineage>
        <taxon>Eukaryota</taxon>
        <taxon>Metazoa</taxon>
        <taxon>Ecdysozoa</taxon>
        <taxon>Arthropoda</taxon>
        <taxon>Chelicerata</taxon>
        <taxon>Arachnida</taxon>
        <taxon>Acari</taxon>
        <taxon>Parasitiformes</taxon>
        <taxon>Ixodida</taxon>
        <taxon>Ixodoidea</taxon>
        <taxon>Ixodidae</taxon>
        <taxon>Haemaphysalinae</taxon>
        <taxon>Haemaphysalis</taxon>
    </lineage>
</organism>
<keyword evidence="2" id="KW-1133">Transmembrane helix</keyword>
<feature type="region of interest" description="Disordered" evidence="1">
    <location>
        <begin position="255"/>
        <end position="279"/>
    </location>
</feature>
<feature type="transmembrane region" description="Helical" evidence="2">
    <location>
        <begin position="301"/>
        <end position="334"/>
    </location>
</feature>
<evidence type="ECO:0000313" key="4">
    <source>
        <dbReference type="Proteomes" id="UP000821853"/>
    </source>
</evidence>
<dbReference type="Proteomes" id="UP000821853">
    <property type="component" value="Chromosome 1"/>
</dbReference>
<comment type="caution">
    <text evidence="3">The sequence shown here is derived from an EMBL/GenBank/DDBJ whole genome shotgun (WGS) entry which is preliminary data.</text>
</comment>
<dbReference type="InterPro" id="IPR036397">
    <property type="entry name" value="RNaseH_sf"/>
</dbReference>